<reference evidence="1 2" key="1">
    <citation type="journal article" date="2024" name="G3 (Bethesda)">
        <title>Genome assembly of Hibiscus sabdariffa L. provides insights into metabolisms of medicinal natural products.</title>
        <authorList>
            <person name="Kim T."/>
        </authorList>
    </citation>
    <scope>NUCLEOTIDE SEQUENCE [LARGE SCALE GENOMIC DNA]</scope>
    <source>
        <strain evidence="1">TK-2024</strain>
        <tissue evidence="1">Old leaves</tissue>
    </source>
</reference>
<dbReference type="Proteomes" id="UP001472677">
    <property type="component" value="Unassembled WGS sequence"/>
</dbReference>
<evidence type="ECO:0000313" key="1">
    <source>
        <dbReference type="EMBL" id="KAK8483044.1"/>
    </source>
</evidence>
<protein>
    <recommendedName>
        <fullName evidence="3">Aminotransferase-like plant mobile domain-containing protein</fullName>
    </recommendedName>
</protein>
<accession>A0ABR1ZQV9</accession>
<sequence length="157" mass="18055">MWDIIVDETFKYIEKGTNNLVFPWRITNMYIWHNVPKLDLDKELEVKGTVIMAATWRNLTGLKPKRKGNWDVAIRETLMSLSPEIMPTFLTFLVDLFSGDFCQPACPKAHSSTPTDVIEPVSPTIEESAKIGMPIESEEVCHQDFHASRFYEYPNCV</sequence>
<evidence type="ECO:0008006" key="3">
    <source>
        <dbReference type="Google" id="ProtNLM"/>
    </source>
</evidence>
<evidence type="ECO:0000313" key="2">
    <source>
        <dbReference type="Proteomes" id="UP001472677"/>
    </source>
</evidence>
<gene>
    <name evidence="1" type="ORF">V6N12_003705</name>
</gene>
<proteinExistence type="predicted"/>
<name>A0ABR1ZQV9_9ROSI</name>
<keyword evidence="2" id="KW-1185">Reference proteome</keyword>
<organism evidence="1 2">
    <name type="scientific">Hibiscus sabdariffa</name>
    <name type="common">roselle</name>
    <dbReference type="NCBI Taxonomy" id="183260"/>
    <lineage>
        <taxon>Eukaryota</taxon>
        <taxon>Viridiplantae</taxon>
        <taxon>Streptophyta</taxon>
        <taxon>Embryophyta</taxon>
        <taxon>Tracheophyta</taxon>
        <taxon>Spermatophyta</taxon>
        <taxon>Magnoliopsida</taxon>
        <taxon>eudicotyledons</taxon>
        <taxon>Gunneridae</taxon>
        <taxon>Pentapetalae</taxon>
        <taxon>rosids</taxon>
        <taxon>malvids</taxon>
        <taxon>Malvales</taxon>
        <taxon>Malvaceae</taxon>
        <taxon>Malvoideae</taxon>
        <taxon>Hibiscus</taxon>
    </lineage>
</organism>
<dbReference type="EMBL" id="JBBPBM010001618">
    <property type="protein sequence ID" value="KAK8483044.1"/>
    <property type="molecule type" value="Genomic_DNA"/>
</dbReference>
<comment type="caution">
    <text evidence="1">The sequence shown here is derived from an EMBL/GenBank/DDBJ whole genome shotgun (WGS) entry which is preliminary data.</text>
</comment>